<reference evidence="1" key="1">
    <citation type="submission" date="2020-04" db="EMBL/GenBank/DDBJ databases">
        <authorList>
            <person name="Chiriac C."/>
            <person name="Salcher M."/>
            <person name="Ghai R."/>
            <person name="Kavagutti S V."/>
        </authorList>
    </citation>
    <scope>NUCLEOTIDE SEQUENCE</scope>
</reference>
<organism evidence="1">
    <name type="scientific">uncultured Caudovirales phage</name>
    <dbReference type="NCBI Taxonomy" id="2100421"/>
    <lineage>
        <taxon>Viruses</taxon>
        <taxon>Duplodnaviria</taxon>
        <taxon>Heunggongvirae</taxon>
        <taxon>Uroviricota</taxon>
        <taxon>Caudoviricetes</taxon>
        <taxon>Peduoviridae</taxon>
        <taxon>Maltschvirus</taxon>
        <taxon>Maltschvirus maltsch</taxon>
    </lineage>
</organism>
<evidence type="ECO:0000313" key="1">
    <source>
        <dbReference type="EMBL" id="CAB4150311.1"/>
    </source>
</evidence>
<gene>
    <name evidence="1" type="ORF">UFOVP567_12</name>
</gene>
<proteinExistence type="predicted"/>
<name>A0A6J5MWG8_9CAUD</name>
<sequence length="80" mass="9007">MTSTSPPFSSSVEAVAASSADLFRLVEVVNTHDNWAFLFERCESVHRYSDDSRIFVGLGWCVRLLPRGKTLLELYRAGQL</sequence>
<dbReference type="EMBL" id="LR796544">
    <property type="protein sequence ID" value="CAB4150311.1"/>
    <property type="molecule type" value="Genomic_DNA"/>
</dbReference>
<protein>
    <submittedName>
        <fullName evidence="1">Uncharacterized protein</fullName>
    </submittedName>
</protein>
<accession>A0A6J5MWG8</accession>